<feature type="compositionally biased region" description="Basic residues" evidence="3">
    <location>
        <begin position="750"/>
        <end position="766"/>
    </location>
</feature>
<gene>
    <name evidence="6" type="ORF">RhiXN_06705</name>
</gene>
<dbReference type="GO" id="GO:0046872">
    <property type="term" value="F:metal ion binding"/>
    <property type="evidence" value="ECO:0007669"/>
    <property type="project" value="UniProtKB-KW"/>
</dbReference>
<dbReference type="GO" id="GO:0016491">
    <property type="term" value="F:oxidoreductase activity"/>
    <property type="evidence" value="ECO:0007669"/>
    <property type="project" value="InterPro"/>
</dbReference>
<dbReference type="InterPro" id="IPR050316">
    <property type="entry name" value="Tyrosinase/Hemocyanin"/>
</dbReference>
<dbReference type="EMBL" id="CP059664">
    <property type="protein sequence ID" value="QRW21716.1"/>
    <property type="molecule type" value="Genomic_DNA"/>
</dbReference>
<feature type="signal peptide" evidence="4">
    <location>
        <begin position="1"/>
        <end position="19"/>
    </location>
</feature>
<reference evidence="6" key="1">
    <citation type="submission" date="2020-05" db="EMBL/GenBank/DDBJ databases">
        <title>Evolutionary and genomic comparisons of hybrid uninucleate and nonhybrid Rhizoctonia fungi.</title>
        <authorList>
            <person name="Li C."/>
            <person name="Chen X."/>
        </authorList>
    </citation>
    <scope>NUCLEOTIDE SEQUENCE</scope>
    <source>
        <strain evidence="6">AG-1 IA</strain>
    </source>
</reference>
<evidence type="ECO:0000256" key="3">
    <source>
        <dbReference type="SAM" id="MobiDB-lite"/>
    </source>
</evidence>
<organism evidence="6 7">
    <name type="scientific">Rhizoctonia solani</name>
    <dbReference type="NCBI Taxonomy" id="456999"/>
    <lineage>
        <taxon>Eukaryota</taxon>
        <taxon>Fungi</taxon>
        <taxon>Dikarya</taxon>
        <taxon>Basidiomycota</taxon>
        <taxon>Agaricomycotina</taxon>
        <taxon>Agaricomycetes</taxon>
        <taxon>Cantharellales</taxon>
        <taxon>Ceratobasidiaceae</taxon>
        <taxon>Rhizoctonia</taxon>
    </lineage>
</organism>
<evidence type="ECO:0000256" key="4">
    <source>
        <dbReference type="SAM" id="SignalP"/>
    </source>
</evidence>
<dbReference type="PANTHER" id="PTHR11474">
    <property type="entry name" value="TYROSINASE FAMILY MEMBER"/>
    <property type="match status" value="1"/>
</dbReference>
<dbReference type="RefSeq" id="XP_043181953.1">
    <property type="nucleotide sequence ID" value="XM_043326521.1"/>
</dbReference>
<feature type="region of interest" description="Disordered" evidence="3">
    <location>
        <begin position="697"/>
        <end position="766"/>
    </location>
</feature>
<accession>A0A8H8SX43</accession>
<feature type="domain" description="Tyrosinase copper-binding" evidence="5">
    <location>
        <begin position="84"/>
        <end position="192"/>
    </location>
</feature>
<feature type="chain" id="PRO_5034760698" evidence="4">
    <location>
        <begin position="20"/>
        <end position="807"/>
    </location>
</feature>
<evidence type="ECO:0000313" key="7">
    <source>
        <dbReference type="Proteomes" id="UP000650533"/>
    </source>
</evidence>
<sequence length="807" mass="90083">MRLSFTTLVLVALLPASLASKCKNPEIRKEWRRFSKAEQAEWIRAVNCLNKKPASGKLKPPIDLSKYQYYDQIVPVSKSSSYQDELTYVHMNLNPVIHNTGLFLPWHRWYLQSWTDALRTQCGYKGVTPYWAWEFGKLNAVPISGPGTYLTKDTANFEKSSIFNSDKTWGLGTWGDANDDYTVKDGGFQNLTFAYPAPHRLRRKYVPFPYMAPPGVDPSLYPYDTFKGANLTFTLGEVLKLLAQPTGDFKKFHIIWSSDLGGLCPKNATLHNALSVELQPFRLTSLCSSFIMELWWQKLNPKNQKAFAGGSVRNLTSPDLYPNGAAPWQDASTVIPTLSSRAPSTLRFTALPDAVQQEQPRNRRYMNLSSIPFAPPTFVEPTYEDHYQDVIVPLNDFDDKNNNPAHWAGVESSDSKPVPPILRASSQLETPQRMSSSLFSPRAYPFPLIATTPVPHIGPPDDIISHTPTHNNVLEPEADETHDTLCTKHPFGIPMYPSSPARSFREFPLDALVGSREPSPYILSSASCNTSSSSAIRGQFGQFGTPGREVILQPHFQPRLASSDIYKSKLLAYATVVADHMSSSGDEGSAYQQSIEYANVPEVLYGPELDKTSATGRSGHYTTSTRAVFPVNSFNADRSNEDLGQAALGNRPELTESIYAEGPENESQIEDSSSCFDDDRSLLSEYEAMQAECDTLAAGEPSDTEINNSLSVNEIGPPEKNPKIQPFPMKASRRSLTAEAIAPDRDQSRFNRRSPKFVSRPPKRVRPSPFAALFEKRFKEYPKDVVELKDQTVVDEGDRDEIESWSG</sequence>
<dbReference type="KEGG" id="rsx:RhiXN_06705"/>
<dbReference type="AlphaFoldDB" id="A0A8H8SX43"/>
<keyword evidence="1" id="KW-0479">Metal-binding</keyword>
<keyword evidence="2" id="KW-0186">Copper</keyword>
<dbReference type="Proteomes" id="UP000650533">
    <property type="component" value="Chromosome 7"/>
</dbReference>
<keyword evidence="4" id="KW-0732">Signal</keyword>
<proteinExistence type="predicted"/>
<dbReference type="Gene3D" id="1.10.1280.10">
    <property type="entry name" value="Di-copper center containing domain from catechol oxidase"/>
    <property type="match status" value="1"/>
</dbReference>
<evidence type="ECO:0000256" key="1">
    <source>
        <dbReference type="ARBA" id="ARBA00022723"/>
    </source>
</evidence>
<dbReference type="Pfam" id="PF00264">
    <property type="entry name" value="Tyrosinase"/>
    <property type="match status" value="1"/>
</dbReference>
<evidence type="ECO:0000259" key="5">
    <source>
        <dbReference type="Pfam" id="PF00264"/>
    </source>
</evidence>
<evidence type="ECO:0000256" key="2">
    <source>
        <dbReference type="ARBA" id="ARBA00023008"/>
    </source>
</evidence>
<dbReference type="PANTHER" id="PTHR11474:SF126">
    <property type="entry name" value="TYROSINASE-LIKE PROTEIN TYR-1-RELATED"/>
    <property type="match status" value="1"/>
</dbReference>
<name>A0A8H8SX43_9AGAM</name>
<dbReference type="GeneID" id="67028984"/>
<dbReference type="InterPro" id="IPR008922">
    <property type="entry name" value="Di-copper_centre_dom_sf"/>
</dbReference>
<evidence type="ECO:0000313" key="6">
    <source>
        <dbReference type="EMBL" id="QRW21716.1"/>
    </source>
</evidence>
<protein>
    <submittedName>
        <fullName evidence="6">Tyrosinase</fullName>
    </submittedName>
</protein>
<dbReference type="InterPro" id="IPR002227">
    <property type="entry name" value="Tyrosinase_Cu-bd"/>
</dbReference>
<dbReference type="SUPFAM" id="SSF48056">
    <property type="entry name" value="Di-copper centre-containing domain"/>
    <property type="match status" value="1"/>
</dbReference>